<name>A0A7X2T0I5_9CLOT</name>
<evidence type="ECO:0000256" key="1">
    <source>
        <dbReference type="SAM" id="Phobius"/>
    </source>
</evidence>
<protein>
    <submittedName>
        <fullName evidence="2">Uncharacterized protein</fullName>
    </submittedName>
</protein>
<proteinExistence type="predicted"/>
<keyword evidence="1" id="KW-0472">Membrane</keyword>
<gene>
    <name evidence="2" type="ORF">FYJ33_04325</name>
</gene>
<dbReference type="EMBL" id="VULX01000003">
    <property type="protein sequence ID" value="MSR90661.1"/>
    <property type="molecule type" value="Genomic_DNA"/>
</dbReference>
<accession>A0A7X2T0I5</accession>
<feature type="transmembrane region" description="Helical" evidence="1">
    <location>
        <begin position="12"/>
        <end position="35"/>
    </location>
</feature>
<sequence length="127" mass="14956">MSSRRRRRKHKIKVYMFKLLTTLILFTIMVCAVWMNYVDSICKNVYNAANYYLTESIFTSKKLSKIDSMKLKFSDSKTAVVEVKGLTINKPYQCITYKAYFSKAQNASWKLDNVYNDSYESKDTTDY</sequence>
<keyword evidence="1" id="KW-1133">Transmembrane helix</keyword>
<keyword evidence="1" id="KW-0812">Transmembrane</keyword>
<evidence type="ECO:0000313" key="2">
    <source>
        <dbReference type="EMBL" id="MSR90661.1"/>
    </source>
</evidence>
<dbReference type="Proteomes" id="UP000460287">
    <property type="component" value="Unassembled WGS sequence"/>
</dbReference>
<comment type="caution">
    <text evidence="2">The sequence shown here is derived from an EMBL/GenBank/DDBJ whole genome shotgun (WGS) entry which is preliminary data.</text>
</comment>
<keyword evidence="3" id="KW-1185">Reference proteome</keyword>
<organism evidence="2 3">
    <name type="scientific">Inconstantimicrobium porci</name>
    <dbReference type="NCBI Taxonomy" id="2652291"/>
    <lineage>
        <taxon>Bacteria</taxon>
        <taxon>Bacillati</taxon>
        <taxon>Bacillota</taxon>
        <taxon>Clostridia</taxon>
        <taxon>Eubacteriales</taxon>
        <taxon>Clostridiaceae</taxon>
        <taxon>Inconstantimicrobium</taxon>
    </lineage>
</organism>
<evidence type="ECO:0000313" key="3">
    <source>
        <dbReference type="Proteomes" id="UP000460287"/>
    </source>
</evidence>
<dbReference type="RefSeq" id="WP_154530540.1">
    <property type="nucleotide sequence ID" value="NZ_JAQXTV010000001.1"/>
</dbReference>
<dbReference type="AlphaFoldDB" id="A0A7X2T0I5"/>
<reference evidence="2 3" key="1">
    <citation type="submission" date="2019-08" db="EMBL/GenBank/DDBJ databases">
        <title>In-depth cultivation of the pig gut microbiome towards novel bacterial diversity and tailored functional studies.</title>
        <authorList>
            <person name="Wylensek D."/>
            <person name="Hitch T.C.A."/>
            <person name="Clavel T."/>
        </authorList>
    </citation>
    <scope>NUCLEOTIDE SEQUENCE [LARGE SCALE GENOMIC DNA]</scope>
    <source>
        <strain evidence="2 3">WCA-383-APC-5B</strain>
    </source>
</reference>